<evidence type="ECO:0000313" key="1">
    <source>
        <dbReference type="EMBL" id="HHF48596.1"/>
    </source>
</evidence>
<reference evidence="1" key="1">
    <citation type="journal article" date="2020" name="mSystems">
        <title>Genome- and Community-Level Interaction Insights into Carbon Utilization and Element Cycling Functions of Hydrothermarchaeota in Hydrothermal Sediment.</title>
        <authorList>
            <person name="Zhou Z."/>
            <person name="Liu Y."/>
            <person name="Xu W."/>
            <person name="Pan J."/>
            <person name="Luo Z.H."/>
            <person name="Li M."/>
        </authorList>
    </citation>
    <scope>NUCLEOTIDE SEQUENCE [LARGE SCALE GENOMIC DNA]</scope>
    <source>
        <strain evidence="1">SpSt-10</strain>
    </source>
</reference>
<name>A0A7J3TIY7_9EURY</name>
<proteinExistence type="predicted"/>
<accession>A0A7J3TIY7</accession>
<dbReference type="AlphaFoldDB" id="A0A7J3TIY7"/>
<dbReference type="EMBL" id="DRUC01000084">
    <property type="protein sequence ID" value="HHF48596.1"/>
    <property type="molecule type" value="Genomic_DNA"/>
</dbReference>
<organism evidence="1">
    <name type="scientific">Geoglobus ahangari</name>
    <dbReference type="NCBI Taxonomy" id="113653"/>
    <lineage>
        <taxon>Archaea</taxon>
        <taxon>Methanobacteriati</taxon>
        <taxon>Methanobacteriota</taxon>
        <taxon>Archaeoglobi</taxon>
        <taxon>Archaeoglobales</taxon>
        <taxon>Archaeoglobaceae</taxon>
        <taxon>Geoglobus</taxon>
    </lineage>
</organism>
<protein>
    <submittedName>
        <fullName evidence="1">Uncharacterized protein</fullName>
    </submittedName>
</protein>
<gene>
    <name evidence="1" type="ORF">ENL48_05505</name>
</gene>
<comment type="caution">
    <text evidence="1">The sequence shown here is derived from an EMBL/GenBank/DDBJ whole genome shotgun (WGS) entry which is preliminary data.</text>
</comment>
<sequence length="128" mass="15482">MIVKRYDKNVRTIIIYKDKQKRYPIGAEIIYLVHEGKRHIYYEMADCMSSGDITVFEDVKKRIKKDKILMFNGVREDIIEKVRQYLVKVAEYNKLKSRAIDVLKARARDFFEQELEKWEKENPFPVFE</sequence>